<evidence type="ECO:0000313" key="2">
    <source>
        <dbReference type="Proteomes" id="UP001017257"/>
    </source>
</evidence>
<sequence>MSVEQRRQVQLRRLTGLLRHAARHVPYYQELLHNAKVVRNGMVDLSRFGQIPELTRNLLRDQFEHLKSDDLDLRSWYRRTTGGSTGEPVVVLQDRSYDDIGRAVKDLHYEWAGRASGEPLVALWGSERDILMGSEGWRNKLSGFIRNQTLLNSWNMTKADLQRYAETLQRIRPAVIEAYAESIYALARYLNETGTRIDGVRSVISSAGTLYPFIRHEVENAFKCPVLNRYGSREVGDIAAETTSGSGLDVFSYVNLVEVVDENGHPCGPGEEGDVLVTSLTNYSMPLIRYRLGDRAIVGAAATIPIHSVDQLQAVTGRILDALVREDGSTVPATFFMHFLSVVHNSGWIRKTQVIQKDYNRIMIKMITTAAPTDHALDEIRNTLQRVMGKNCRIDFDFVDDIPASPSGKYRYTITHLPRSDSGTSTDPVIVDVN</sequence>
<dbReference type="InterPro" id="IPR042099">
    <property type="entry name" value="ANL_N_sf"/>
</dbReference>
<reference evidence="1" key="1">
    <citation type="submission" date="2022-08" db="EMBL/GenBank/DDBJ databases">
        <title>Microvirga terrae sp. nov., isolated from soil.</title>
        <authorList>
            <person name="Kim K.H."/>
            <person name="Seo Y.L."/>
            <person name="Kim J.M."/>
            <person name="Lee J.K."/>
            <person name="Han D.M."/>
            <person name="Jeon C.O."/>
        </authorList>
    </citation>
    <scope>NUCLEOTIDE SEQUENCE</scope>
    <source>
        <strain evidence="1">R24</strain>
    </source>
</reference>
<dbReference type="InterPro" id="IPR053158">
    <property type="entry name" value="CapK_Type1_Caps_Biosynth"/>
</dbReference>
<dbReference type="PANTHER" id="PTHR36932:SF1">
    <property type="entry name" value="CAPSULAR POLYSACCHARIDE BIOSYNTHESIS PROTEIN"/>
    <property type="match status" value="1"/>
</dbReference>
<proteinExistence type="predicted"/>
<gene>
    <name evidence="1" type="ORF">HPT29_013690</name>
</gene>
<dbReference type="PANTHER" id="PTHR36932">
    <property type="entry name" value="CAPSULAR POLYSACCHARIDE BIOSYNTHESIS PROTEIN"/>
    <property type="match status" value="1"/>
</dbReference>
<keyword evidence="2" id="KW-1185">Reference proteome</keyword>
<dbReference type="RefSeq" id="WP_173945591.1">
    <property type="nucleotide sequence ID" value="NZ_CP102845.1"/>
</dbReference>
<dbReference type="EMBL" id="CP102845">
    <property type="protein sequence ID" value="UVF17597.1"/>
    <property type="molecule type" value="Genomic_DNA"/>
</dbReference>
<dbReference type="SUPFAM" id="SSF56801">
    <property type="entry name" value="Acetyl-CoA synthetase-like"/>
    <property type="match status" value="1"/>
</dbReference>
<organism evidence="1 2">
    <name type="scientific">Microvirga terrae</name>
    <dbReference type="NCBI Taxonomy" id="2740529"/>
    <lineage>
        <taxon>Bacteria</taxon>
        <taxon>Pseudomonadati</taxon>
        <taxon>Pseudomonadota</taxon>
        <taxon>Alphaproteobacteria</taxon>
        <taxon>Hyphomicrobiales</taxon>
        <taxon>Methylobacteriaceae</taxon>
        <taxon>Microvirga</taxon>
    </lineage>
</organism>
<dbReference type="Gene3D" id="3.40.50.12780">
    <property type="entry name" value="N-terminal domain of ligase-like"/>
    <property type="match status" value="1"/>
</dbReference>
<keyword evidence="1" id="KW-0436">Ligase</keyword>
<accession>A0ABY5RLC8</accession>
<dbReference type="GO" id="GO:0016874">
    <property type="term" value="F:ligase activity"/>
    <property type="evidence" value="ECO:0007669"/>
    <property type="project" value="UniProtKB-KW"/>
</dbReference>
<dbReference type="Proteomes" id="UP001017257">
    <property type="component" value="Chromosome"/>
</dbReference>
<protein>
    <submittedName>
        <fullName evidence="1">Phenylacetate--CoA ligase family protein</fullName>
    </submittedName>
</protein>
<name>A0ABY5RLC8_9HYPH</name>
<evidence type="ECO:0000313" key="1">
    <source>
        <dbReference type="EMBL" id="UVF17597.1"/>
    </source>
</evidence>